<dbReference type="EMBL" id="JARKIF010000054">
    <property type="protein sequence ID" value="KAJ7606892.1"/>
    <property type="molecule type" value="Genomic_DNA"/>
</dbReference>
<evidence type="ECO:0000313" key="2">
    <source>
        <dbReference type="Proteomes" id="UP001221142"/>
    </source>
</evidence>
<dbReference type="AlphaFoldDB" id="A0AAD7F7F4"/>
<comment type="caution">
    <text evidence="1">The sequence shown here is derived from an EMBL/GenBank/DDBJ whole genome shotgun (WGS) entry which is preliminary data.</text>
</comment>
<sequence>MKSVVPGCSWSLWVCLTQTRIELITAQIHGLKVMQTWPDMTSAQKHSICDSIADYWNQLLSLRFDTIGSLITGTGAGQPSVTHITVGPLSMMCSQNQRAYASPSRNKCGPFATVKEWLLAVAKLELRFKSRPQLPDPHEEERRLAAGARQTEANVALLKEKPLLWNGGTTHSLALNPPDFRHHNVLVSFSDPTKILAVIDWEGTKVSPIWNILKRPSFCFSCPFLSSDELNQLIWEKVGELNPEWADAMANGGSLRNASTLAEVSDWDPEDYKLELPGSLLSTASTHSTVEFFPDKSEILMRQSSWYASRTGA</sequence>
<accession>A0AAD7F7F4</accession>
<dbReference type="Proteomes" id="UP001221142">
    <property type="component" value="Unassembled WGS sequence"/>
</dbReference>
<organism evidence="1 2">
    <name type="scientific">Roridomyces roridus</name>
    <dbReference type="NCBI Taxonomy" id="1738132"/>
    <lineage>
        <taxon>Eukaryota</taxon>
        <taxon>Fungi</taxon>
        <taxon>Dikarya</taxon>
        <taxon>Basidiomycota</taxon>
        <taxon>Agaricomycotina</taxon>
        <taxon>Agaricomycetes</taxon>
        <taxon>Agaricomycetidae</taxon>
        <taxon>Agaricales</taxon>
        <taxon>Marasmiineae</taxon>
        <taxon>Mycenaceae</taxon>
        <taxon>Roridomyces</taxon>
    </lineage>
</organism>
<dbReference type="PANTHER" id="PTHR21310">
    <property type="entry name" value="AMINOGLYCOSIDE PHOSPHOTRANSFERASE-RELATED-RELATED"/>
    <property type="match status" value="1"/>
</dbReference>
<keyword evidence="2" id="KW-1185">Reference proteome</keyword>
<gene>
    <name evidence="1" type="ORF">FB45DRAFT_764967</name>
</gene>
<evidence type="ECO:0000313" key="1">
    <source>
        <dbReference type="EMBL" id="KAJ7606892.1"/>
    </source>
</evidence>
<name>A0AAD7F7F4_9AGAR</name>
<dbReference type="PANTHER" id="PTHR21310:SF13">
    <property type="entry name" value="AMINOGLYCOSIDE PHOSPHOTRANSFERASE DOMAIN-CONTAINING PROTEIN"/>
    <property type="match status" value="1"/>
</dbReference>
<dbReference type="InterPro" id="IPR051678">
    <property type="entry name" value="AGP_Transferase"/>
</dbReference>
<reference evidence="1" key="1">
    <citation type="submission" date="2023-03" db="EMBL/GenBank/DDBJ databases">
        <title>Massive genome expansion in bonnet fungi (Mycena s.s.) driven by repeated elements and novel gene families across ecological guilds.</title>
        <authorList>
            <consortium name="Lawrence Berkeley National Laboratory"/>
            <person name="Harder C.B."/>
            <person name="Miyauchi S."/>
            <person name="Viragh M."/>
            <person name="Kuo A."/>
            <person name="Thoen E."/>
            <person name="Andreopoulos B."/>
            <person name="Lu D."/>
            <person name="Skrede I."/>
            <person name="Drula E."/>
            <person name="Henrissat B."/>
            <person name="Morin E."/>
            <person name="Kohler A."/>
            <person name="Barry K."/>
            <person name="LaButti K."/>
            <person name="Morin E."/>
            <person name="Salamov A."/>
            <person name="Lipzen A."/>
            <person name="Mereny Z."/>
            <person name="Hegedus B."/>
            <person name="Baldrian P."/>
            <person name="Stursova M."/>
            <person name="Weitz H."/>
            <person name="Taylor A."/>
            <person name="Grigoriev I.V."/>
            <person name="Nagy L.G."/>
            <person name="Martin F."/>
            <person name="Kauserud H."/>
        </authorList>
    </citation>
    <scope>NUCLEOTIDE SEQUENCE</scope>
    <source>
        <strain evidence="1">9284</strain>
    </source>
</reference>
<evidence type="ECO:0008006" key="3">
    <source>
        <dbReference type="Google" id="ProtNLM"/>
    </source>
</evidence>
<proteinExistence type="predicted"/>
<protein>
    <recommendedName>
        <fullName evidence="3">Aminoglycoside phosphotransferase domain-containing protein</fullName>
    </recommendedName>
</protein>